<evidence type="ECO:0000259" key="2">
    <source>
        <dbReference type="SMART" id="SM01017"/>
    </source>
</evidence>
<keyword evidence="4" id="KW-1185">Reference proteome</keyword>
<dbReference type="InterPro" id="IPR011022">
    <property type="entry name" value="Arrestin_C-like"/>
</dbReference>
<dbReference type="SMART" id="SM01017">
    <property type="entry name" value="Arrestin_C"/>
    <property type="match status" value="1"/>
</dbReference>
<organism evidence="3 4">
    <name type="scientific">Desmophyllum pertusum</name>
    <dbReference type="NCBI Taxonomy" id="174260"/>
    <lineage>
        <taxon>Eukaryota</taxon>
        <taxon>Metazoa</taxon>
        <taxon>Cnidaria</taxon>
        <taxon>Anthozoa</taxon>
        <taxon>Hexacorallia</taxon>
        <taxon>Scleractinia</taxon>
        <taxon>Caryophylliina</taxon>
        <taxon>Caryophylliidae</taxon>
        <taxon>Desmophyllum</taxon>
    </lineage>
</organism>
<sequence length="346" mass="39372">MGKNLGLKITLSRQSKHCHPGEIVTGECVLNLSDDLKLRCLSIEFQGESWTCWEETDIYTTTHKNAEIYFHKKATLFGNSEKKKSQTSSLPPGRHAFQFSFKIPPYSLPSSFESKHGYVRYWLKARIDRPWRFDEVTKELVNILSLIDVNCPRMLLPTFGEAQKSLNCLYNGMASPLKLLAFTDRSAYCPRERIILTTDIKNLPLTQTYHTTIFLVQTISFKSRCGKSRTERCQRKMIQRPSLSWAVDELETPDVPPTMKSCGILSITYHIKVMLSPCESEGQSHLEVELPVTIGTIPLRRSYGMVNKLIPAARLTRSYSGEYKTFVTIKRVTLDSGIQSTTAITT</sequence>
<feature type="domain" description="Arrestin C-terminal-like" evidence="2">
    <location>
        <begin position="173"/>
        <end position="299"/>
    </location>
</feature>
<comment type="similarity">
    <text evidence="1">Belongs to the arrestin family.</text>
</comment>
<proteinExistence type="inferred from homology"/>
<name>A0A9X0CM56_9CNID</name>
<accession>A0A9X0CM56</accession>
<dbReference type="GO" id="GO:0015031">
    <property type="term" value="P:protein transport"/>
    <property type="evidence" value="ECO:0007669"/>
    <property type="project" value="TreeGrafter"/>
</dbReference>
<comment type="caution">
    <text evidence="3">The sequence shown here is derived from an EMBL/GenBank/DDBJ whole genome shotgun (WGS) entry which is preliminary data.</text>
</comment>
<dbReference type="Proteomes" id="UP001163046">
    <property type="component" value="Unassembled WGS sequence"/>
</dbReference>
<evidence type="ECO:0000313" key="3">
    <source>
        <dbReference type="EMBL" id="KAJ7365682.1"/>
    </source>
</evidence>
<dbReference type="OrthoDB" id="2333384at2759"/>
<protein>
    <recommendedName>
        <fullName evidence="2">Arrestin C-terminal-like domain-containing protein</fullName>
    </recommendedName>
</protein>
<dbReference type="Gene3D" id="2.60.40.640">
    <property type="match status" value="2"/>
</dbReference>
<dbReference type="InterPro" id="IPR014756">
    <property type="entry name" value="Ig_E-set"/>
</dbReference>
<dbReference type="Pfam" id="PF00339">
    <property type="entry name" value="Arrestin_N"/>
    <property type="match status" value="1"/>
</dbReference>
<evidence type="ECO:0000256" key="1">
    <source>
        <dbReference type="ARBA" id="ARBA00005298"/>
    </source>
</evidence>
<gene>
    <name evidence="3" type="ORF">OS493_002395</name>
</gene>
<dbReference type="InterPro" id="IPR014752">
    <property type="entry name" value="Arrestin-like_C"/>
</dbReference>
<dbReference type="GO" id="GO:0005737">
    <property type="term" value="C:cytoplasm"/>
    <property type="evidence" value="ECO:0007669"/>
    <property type="project" value="TreeGrafter"/>
</dbReference>
<dbReference type="Pfam" id="PF02752">
    <property type="entry name" value="Arrestin_C"/>
    <property type="match status" value="1"/>
</dbReference>
<dbReference type="PANTHER" id="PTHR11188:SF17">
    <property type="entry name" value="FI21816P1"/>
    <property type="match status" value="1"/>
</dbReference>
<dbReference type="PANTHER" id="PTHR11188">
    <property type="entry name" value="ARRESTIN DOMAIN CONTAINING PROTEIN"/>
    <property type="match status" value="1"/>
</dbReference>
<reference evidence="3" key="1">
    <citation type="submission" date="2023-01" db="EMBL/GenBank/DDBJ databases">
        <title>Genome assembly of the deep-sea coral Lophelia pertusa.</title>
        <authorList>
            <person name="Herrera S."/>
            <person name="Cordes E."/>
        </authorList>
    </citation>
    <scope>NUCLEOTIDE SEQUENCE</scope>
    <source>
        <strain evidence="3">USNM1676648</strain>
        <tissue evidence="3">Polyp</tissue>
    </source>
</reference>
<dbReference type="EMBL" id="MU827302">
    <property type="protein sequence ID" value="KAJ7365682.1"/>
    <property type="molecule type" value="Genomic_DNA"/>
</dbReference>
<dbReference type="InterPro" id="IPR050357">
    <property type="entry name" value="Arrestin_domain-protein"/>
</dbReference>
<dbReference type="InterPro" id="IPR011021">
    <property type="entry name" value="Arrestin-like_N"/>
</dbReference>
<dbReference type="AlphaFoldDB" id="A0A9X0CM56"/>
<evidence type="ECO:0000313" key="4">
    <source>
        <dbReference type="Proteomes" id="UP001163046"/>
    </source>
</evidence>
<dbReference type="SUPFAM" id="SSF81296">
    <property type="entry name" value="E set domains"/>
    <property type="match status" value="2"/>
</dbReference>